<dbReference type="InterPro" id="IPR003594">
    <property type="entry name" value="HATPase_dom"/>
</dbReference>
<dbReference type="EMBL" id="RQVQ01000003">
    <property type="protein sequence ID" value="RRJ92848.1"/>
    <property type="molecule type" value="Genomic_DNA"/>
</dbReference>
<dbReference type="PANTHER" id="PTHR45436:SF5">
    <property type="entry name" value="SENSOR HISTIDINE KINASE TRCS"/>
    <property type="match status" value="1"/>
</dbReference>
<feature type="transmembrane region" description="Helical" evidence="10">
    <location>
        <begin position="117"/>
        <end position="138"/>
    </location>
</feature>
<dbReference type="InterPro" id="IPR036890">
    <property type="entry name" value="HATPase_C_sf"/>
</dbReference>
<dbReference type="SUPFAM" id="SSF47384">
    <property type="entry name" value="Homodimeric domain of signal transducing histidine kinase"/>
    <property type="match status" value="1"/>
</dbReference>
<dbReference type="Pfam" id="PF02518">
    <property type="entry name" value="HATPase_c"/>
    <property type="match status" value="1"/>
</dbReference>
<sequence>MEHNELLSLKNKTLLAAIYYLEADETGVVERETVIDQLRKSISRSNIAVFNDQNILVRGEMNAATDISTSFLNKVRSQHESNYITKDFFYNGLFYKDNEGDFVVITRESKSEFNQQLLTLLQILTIVFLVGIVMVYIFSNLLGKFAFQPLTNIIDQIKERDNVNFSKPLQTKDSYTEIQDLVKSYNHFIERIDKTFIIQKNFIDYVSHELRTPITALLLTLEVTHNKDRSKEEYQQVLNQLSQYVIDLEETLDNMMLLSGAKTKFEFTKIHIDEIIWQVIEQMILYHNAQIEVNILVKNSDFLIINGNPQLLQLALNNIIENAIKYSDNQPIKILFEDKNNHLEISVFDTGIGIPLDDVPNITANFFRGQNTQFYTGKGIGLSMANIIFTLHNIQLQLKNNQPKGTIAKLSFPENI</sequence>
<dbReference type="InterPro" id="IPR050428">
    <property type="entry name" value="TCS_sensor_his_kinase"/>
</dbReference>
<dbReference type="OrthoDB" id="594725at2"/>
<dbReference type="Proteomes" id="UP000275719">
    <property type="component" value="Unassembled WGS sequence"/>
</dbReference>
<dbReference type="SMART" id="SM00388">
    <property type="entry name" value="HisKA"/>
    <property type="match status" value="1"/>
</dbReference>
<keyword evidence="10" id="KW-0472">Membrane</keyword>
<dbReference type="GO" id="GO:0005886">
    <property type="term" value="C:plasma membrane"/>
    <property type="evidence" value="ECO:0007669"/>
    <property type="project" value="TreeGrafter"/>
</dbReference>
<protein>
    <recommendedName>
        <fullName evidence="3">histidine kinase</fullName>
        <ecNumber evidence="3">2.7.13.3</ecNumber>
    </recommendedName>
</protein>
<evidence type="ECO:0000259" key="12">
    <source>
        <dbReference type="PROSITE" id="PS50885"/>
    </source>
</evidence>
<comment type="catalytic activity">
    <reaction evidence="1">
        <text>ATP + protein L-histidine = ADP + protein N-phospho-L-histidine.</text>
        <dbReference type="EC" id="2.7.13.3"/>
    </reaction>
</comment>
<dbReference type="PROSITE" id="PS50109">
    <property type="entry name" value="HIS_KIN"/>
    <property type="match status" value="1"/>
</dbReference>
<evidence type="ECO:0000256" key="9">
    <source>
        <dbReference type="ARBA" id="ARBA00023012"/>
    </source>
</evidence>
<evidence type="ECO:0000256" key="5">
    <source>
        <dbReference type="ARBA" id="ARBA00022679"/>
    </source>
</evidence>
<reference evidence="13 14" key="1">
    <citation type="submission" date="2018-11" db="EMBL/GenBank/DDBJ databases">
        <title>Flavobacterium sp. nov., YIM 102701-2 draft genome.</title>
        <authorList>
            <person name="Li G."/>
            <person name="Jiang Y."/>
        </authorList>
    </citation>
    <scope>NUCLEOTIDE SEQUENCE [LARGE SCALE GENOMIC DNA]</scope>
    <source>
        <strain evidence="13 14">YIM 102701-2</strain>
    </source>
</reference>
<evidence type="ECO:0000256" key="1">
    <source>
        <dbReference type="ARBA" id="ARBA00000085"/>
    </source>
</evidence>
<dbReference type="InterPro" id="IPR036097">
    <property type="entry name" value="HisK_dim/P_sf"/>
</dbReference>
<evidence type="ECO:0000256" key="4">
    <source>
        <dbReference type="ARBA" id="ARBA00022553"/>
    </source>
</evidence>
<evidence type="ECO:0000313" key="14">
    <source>
        <dbReference type="Proteomes" id="UP000275719"/>
    </source>
</evidence>
<dbReference type="GO" id="GO:0000155">
    <property type="term" value="F:phosphorelay sensor kinase activity"/>
    <property type="evidence" value="ECO:0007669"/>
    <property type="project" value="InterPro"/>
</dbReference>
<dbReference type="SMART" id="SM00387">
    <property type="entry name" value="HATPase_c"/>
    <property type="match status" value="1"/>
</dbReference>
<dbReference type="Gene3D" id="6.10.340.10">
    <property type="match status" value="1"/>
</dbReference>
<dbReference type="PANTHER" id="PTHR45436">
    <property type="entry name" value="SENSOR HISTIDINE KINASE YKOH"/>
    <property type="match status" value="1"/>
</dbReference>
<keyword evidence="9" id="KW-0902">Two-component regulatory system</keyword>
<keyword evidence="8 10" id="KW-1133">Transmembrane helix</keyword>
<keyword evidence="14" id="KW-1185">Reference proteome</keyword>
<proteinExistence type="predicted"/>
<dbReference type="PROSITE" id="PS50885">
    <property type="entry name" value="HAMP"/>
    <property type="match status" value="1"/>
</dbReference>
<organism evidence="13 14">
    <name type="scientific">Paenimyroides tangerinum</name>
    <dbReference type="NCBI Taxonomy" id="2488728"/>
    <lineage>
        <taxon>Bacteria</taxon>
        <taxon>Pseudomonadati</taxon>
        <taxon>Bacteroidota</taxon>
        <taxon>Flavobacteriia</taxon>
        <taxon>Flavobacteriales</taxon>
        <taxon>Flavobacteriaceae</taxon>
        <taxon>Paenimyroides</taxon>
    </lineage>
</organism>
<dbReference type="Gene3D" id="3.30.565.10">
    <property type="entry name" value="Histidine kinase-like ATPase, C-terminal domain"/>
    <property type="match status" value="1"/>
</dbReference>
<dbReference type="InterPro" id="IPR003661">
    <property type="entry name" value="HisK_dim/P_dom"/>
</dbReference>
<dbReference type="EC" id="2.7.13.3" evidence="3"/>
<keyword evidence="6 10" id="KW-0812">Transmembrane</keyword>
<gene>
    <name evidence="13" type="ORF">EG240_02045</name>
</gene>
<evidence type="ECO:0000256" key="6">
    <source>
        <dbReference type="ARBA" id="ARBA00022692"/>
    </source>
</evidence>
<evidence type="ECO:0000313" key="13">
    <source>
        <dbReference type="EMBL" id="RRJ92848.1"/>
    </source>
</evidence>
<evidence type="ECO:0000256" key="8">
    <source>
        <dbReference type="ARBA" id="ARBA00022989"/>
    </source>
</evidence>
<evidence type="ECO:0000256" key="2">
    <source>
        <dbReference type="ARBA" id="ARBA00004370"/>
    </source>
</evidence>
<keyword evidence="5" id="KW-0808">Transferase</keyword>
<dbReference type="InterPro" id="IPR003660">
    <property type="entry name" value="HAMP_dom"/>
</dbReference>
<comment type="subcellular location">
    <subcellularLocation>
        <location evidence="2">Membrane</location>
    </subcellularLocation>
</comment>
<comment type="caution">
    <text evidence="13">The sequence shown here is derived from an EMBL/GenBank/DDBJ whole genome shotgun (WGS) entry which is preliminary data.</text>
</comment>
<dbReference type="Pfam" id="PF00512">
    <property type="entry name" value="HisKA"/>
    <property type="match status" value="1"/>
</dbReference>
<dbReference type="SUPFAM" id="SSF55874">
    <property type="entry name" value="ATPase domain of HSP90 chaperone/DNA topoisomerase II/histidine kinase"/>
    <property type="match status" value="1"/>
</dbReference>
<accession>A0A3P3WEM9</accession>
<feature type="domain" description="HAMP" evidence="12">
    <location>
        <begin position="144"/>
        <end position="197"/>
    </location>
</feature>
<keyword evidence="7 13" id="KW-0418">Kinase</keyword>
<dbReference type="CDD" id="cd00082">
    <property type="entry name" value="HisKA"/>
    <property type="match status" value="1"/>
</dbReference>
<name>A0A3P3WEM9_9FLAO</name>
<evidence type="ECO:0000256" key="3">
    <source>
        <dbReference type="ARBA" id="ARBA00012438"/>
    </source>
</evidence>
<evidence type="ECO:0000256" key="10">
    <source>
        <dbReference type="SAM" id="Phobius"/>
    </source>
</evidence>
<dbReference type="InterPro" id="IPR005467">
    <property type="entry name" value="His_kinase_dom"/>
</dbReference>
<evidence type="ECO:0000259" key="11">
    <source>
        <dbReference type="PROSITE" id="PS50109"/>
    </source>
</evidence>
<feature type="domain" description="Histidine kinase" evidence="11">
    <location>
        <begin position="205"/>
        <end position="416"/>
    </location>
</feature>
<keyword evidence="4" id="KW-0597">Phosphoprotein</keyword>
<evidence type="ECO:0000256" key="7">
    <source>
        <dbReference type="ARBA" id="ARBA00022777"/>
    </source>
</evidence>
<dbReference type="AlphaFoldDB" id="A0A3P3WEM9"/>
<dbReference type="Gene3D" id="1.10.287.130">
    <property type="match status" value="1"/>
</dbReference>